<feature type="domain" description="AMP-dependent synthetase/ligase" evidence="3">
    <location>
        <begin position="15"/>
        <end position="284"/>
    </location>
</feature>
<dbReference type="Proteomes" id="UP001341259">
    <property type="component" value="Chromosome"/>
</dbReference>
<evidence type="ECO:0000256" key="1">
    <source>
        <dbReference type="ARBA" id="ARBA00006432"/>
    </source>
</evidence>
<comment type="similarity">
    <text evidence="1">Belongs to the ATP-dependent AMP-binding enzyme family.</text>
</comment>
<protein>
    <submittedName>
        <fullName evidence="4">Long-chain fatty acid--CoA ligase</fullName>
    </submittedName>
</protein>
<sequence>MRRDELIRPVPELLRQHAEVAPQRVAYSDFSRSVTYAELERRTRSLASYLKTRTALGGGDRVAICLGNRVETVESCLAVLRAGMVGVPLNPRSSDAELAHFLQDSGAGFVITDAAHLAQLRRLGPPYDRLGVLVTGSGPVPDGAELFLSAVESGASAEIDLLGLDDPAWMLYTSGTTHRPKGVLSTQRAALWSVAACYAPIFGLSPDDRLLWPLPLFHSFSHSLAILGVTAVGASARIAGELLPPGGLRQELLTAHEGLGGPFTMLAGVPTTYHRLVDSAGELPQALAESWACVAAEGTRGQIRFTRTPGISVWQWAGPPIQVVDRDPAEPDRFRILRTV</sequence>
<organism evidence="4 5">
    <name type="scientific">Streptomyces violaceus</name>
    <name type="common">Streptomyces venezuelae</name>
    <dbReference type="NCBI Taxonomy" id="1936"/>
    <lineage>
        <taxon>Bacteria</taxon>
        <taxon>Bacillati</taxon>
        <taxon>Actinomycetota</taxon>
        <taxon>Actinomycetes</taxon>
        <taxon>Kitasatosporales</taxon>
        <taxon>Streptomycetaceae</taxon>
        <taxon>Streptomyces</taxon>
    </lineage>
</organism>
<keyword evidence="5" id="KW-1185">Reference proteome</keyword>
<dbReference type="PANTHER" id="PTHR43201:SF5">
    <property type="entry name" value="MEDIUM-CHAIN ACYL-COA LIGASE ACSF2, MITOCHONDRIAL"/>
    <property type="match status" value="1"/>
</dbReference>
<dbReference type="SUPFAM" id="SSF56801">
    <property type="entry name" value="Acetyl-CoA synthetase-like"/>
    <property type="match status" value="1"/>
</dbReference>
<dbReference type="Gene3D" id="3.40.50.12780">
    <property type="entry name" value="N-terminal domain of ligase-like"/>
    <property type="match status" value="1"/>
</dbReference>
<dbReference type="EMBL" id="CP107906">
    <property type="protein sequence ID" value="WUG92027.1"/>
    <property type="molecule type" value="Genomic_DNA"/>
</dbReference>
<evidence type="ECO:0000256" key="2">
    <source>
        <dbReference type="ARBA" id="ARBA00022598"/>
    </source>
</evidence>
<reference evidence="4 5" key="1">
    <citation type="submission" date="2022-10" db="EMBL/GenBank/DDBJ databases">
        <title>The complete genomes of actinobacterial strains from the NBC collection.</title>
        <authorList>
            <person name="Joergensen T.S."/>
            <person name="Alvarez Arevalo M."/>
            <person name="Sterndorff E.B."/>
            <person name="Faurdal D."/>
            <person name="Vuksanovic O."/>
            <person name="Mourched A.-S."/>
            <person name="Charusanti P."/>
            <person name="Shaw S."/>
            <person name="Blin K."/>
            <person name="Weber T."/>
        </authorList>
    </citation>
    <scope>NUCLEOTIDE SEQUENCE [LARGE SCALE GENOMIC DNA]</scope>
    <source>
        <strain evidence="4 5">NBC_00456</strain>
    </source>
</reference>
<keyword evidence="2 4" id="KW-0436">Ligase</keyword>
<name>A0ABZ1NKP2_STRVL</name>
<accession>A0ABZ1NKP2</accession>
<evidence type="ECO:0000259" key="3">
    <source>
        <dbReference type="Pfam" id="PF00501"/>
    </source>
</evidence>
<dbReference type="PANTHER" id="PTHR43201">
    <property type="entry name" value="ACYL-COA SYNTHETASE"/>
    <property type="match status" value="1"/>
</dbReference>
<dbReference type="Pfam" id="PF00501">
    <property type="entry name" value="AMP-binding"/>
    <property type="match status" value="1"/>
</dbReference>
<dbReference type="GO" id="GO:0016874">
    <property type="term" value="F:ligase activity"/>
    <property type="evidence" value="ECO:0007669"/>
    <property type="project" value="UniProtKB-KW"/>
</dbReference>
<evidence type="ECO:0000313" key="4">
    <source>
        <dbReference type="EMBL" id="WUG92027.1"/>
    </source>
</evidence>
<evidence type="ECO:0000313" key="5">
    <source>
        <dbReference type="Proteomes" id="UP001341259"/>
    </source>
</evidence>
<dbReference type="RefSeq" id="WP_328336457.1">
    <property type="nucleotide sequence ID" value="NZ_CP107906.1"/>
</dbReference>
<dbReference type="InterPro" id="IPR042099">
    <property type="entry name" value="ANL_N_sf"/>
</dbReference>
<proteinExistence type="inferred from homology"/>
<dbReference type="InterPro" id="IPR000873">
    <property type="entry name" value="AMP-dep_synth/lig_dom"/>
</dbReference>
<gene>
    <name evidence="4" type="ORF">OHB29_02685</name>
</gene>